<evidence type="ECO:0000256" key="5">
    <source>
        <dbReference type="ARBA" id="ARBA00022840"/>
    </source>
</evidence>
<accession>A0ABQ1VKU8</accession>
<evidence type="ECO:0000313" key="10">
    <source>
        <dbReference type="Proteomes" id="UP000640509"/>
    </source>
</evidence>
<dbReference type="PANTHER" id="PTHR43875">
    <property type="entry name" value="MALTODEXTRIN IMPORT ATP-BINDING PROTEIN MSMX"/>
    <property type="match status" value="1"/>
</dbReference>
<keyword evidence="6" id="KW-1278">Translocase</keyword>
<reference evidence="10" key="1">
    <citation type="journal article" date="2019" name="Int. J. Syst. Evol. Microbiol.">
        <title>The Global Catalogue of Microorganisms (GCM) 10K type strain sequencing project: providing services to taxonomists for standard genome sequencing and annotation.</title>
        <authorList>
            <consortium name="The Broad Institute Genomics Platform"/>
            <consortium name="The Broad Institute Genome Sequencing Center for Infectious Disease"/>
            <person name="Wu L."/>
            <person name="Ma J."/>
        </authorList>
    </citation>
    <scope>NUCLEOTIDE SEQUENCE [LARGE SCALE GENOMIC DNA]</scope>
    <source>
        <strain evidence="10">CGMCC 1.15419</strain>
    </source>
</reference>
<evidence type="ECO:0000256" key="3">
    <source>
        <dbReference type="ARBA" id="ARBA00022475"/>
    </source>
</evidence>
<dbReference type="InterPro" id="IPR013611">
    <property type="entry name" value="Transp-assoc_OB_typ2"/>
</dbReference>
<keyword evidence="3" id="KW-1003">Cell membrane</keyword>
<evidence type="ECO:0000256" key="6">
    <source>
        <dbReference type="ARBA" id="ARBA00022967"/>
    </source>
</evidence>
<keyword evidence="5 9" id="KW-0067">ATP-binding</keyword>
<evidence type="ECO:0000256" key="4">
    <source>
        <dbReference type="ARBA" id="ARBA00022741"/>
    </source>
</evidence>
<proteinExistence type="inferred from homology"/>
<comment type="similarity">
    <text evidence="1">Belongs to the ABC transporter superfamily.</text>
</comment>
<dbReference type="SMART" id="SM00382">
    <property type="entry name" value="AAA"/>
    <property type="match status" value="1"/>
</dbReference>
<dbReference type="Gene3D" id="3.40.50.300">
    <property type="entry name" value="P-loop containing nucleotide triphosphate hydrolases"/>
    <property type="match status" value="1"/>
</dbReference>
<dbReference type="Proteomes" id="UP000640509">
    <property type="component" value="Unassembled WGS sequence"/>
</dbReference>
<sequence length="358" mass="39494">MADLVLENLTINYGAVAAVENLNIHVPSGEFLTLLGPSGCGKSTTLFAVAGLNHATSGTIRVGDKVLFDGKARNTVPPERRNIGLVFQSYALWPHKSVADNLAFPLILRKMGKAERDERIREALGLVEMLPYADRFPFELSGGQQQRVALARALVYRPPLLLLDEPLSNLDAKLRERARVWLRELQERLNVTTIYVTHDQAEALAVSDRIAVMSMGRMRQLGSPREIYERPADSFVADFIGSSNFLDAKLVQNGADAAQVRLADGTELTTPPGRAAQDGSVVVAVRPERVEVVSEMGPNCMRVMVEQKVYLGSVWQYVVRAGAVEFRIQTTWEINDPSVIVRIPAEHCALFAEKFVGT</sequence>
<dbReference type="EMBL" id="BMIV01000012">
    <property type="protein sequence ID" value="GGF75441.1"/>
    <property type="molecule type" value="Genomic_DNA"/>
</dbReference>
<feature type="domain" description="ABC transporter" evidence="8">
    <location>
        <begin position="4"/>
        <end position="240"/>
    </location>
</feature>
<organism evidence="9 10">
    <name type="scientific">Paracoccus acridae</name>
    <dbReference type="NCBI Taxonomy" id="1795310"/>
    <lineage>
        <taxon>Bacteria</taxon>
        <taxon>Pseudomonadati</taxon>
        <taxon>Pseudomonadota</taxon>
        <taxon>Alphaproteobacteria</taxon>
        <taxon>Rhodobacterales</taxon>
        <taxon>Paracoccaceae</taxon>
        <taxon>Paracoccus</taxon>
    </lineage>
</organism>
<dbReference type="InterPro" id="IPR008995">
    <property type="entry name" value="Mo/tungstate-bd_C_term_dom"/>
</dbReference>
<keyword evidence="4" id="KW-0547">Nucleotide-binding</keyword>
<name>A0ABQ1VKU8_9RHOB</name>
<dbReference type="RefSeq" id="WP_188716093.1">
    <property type="nucleotide sequence ID" value="NZ_BMIV01000012.1"/>
</dbReference>
<protein>
    <submittedName>
        <fullName evidence="9">ABC transporter ATP-binding protein</fullName>
    </submittedName>
</protein>
<dbReference type="InterPro" id="IPR003593">
    <property type="entry name" value="AAA+_ATPase"/>
</dbReference>
<dbReference type="GO" id="GO:0005524">
    <property type="term" value="F:ATP binding"/>
    <property type="evidence" value="ECO:0007669"/>
    <property type="project" value="UniProtKB-KW"/>
</dbReference>
<dbReference type="Gene3D" id="2.40.50.100">
    <property type="match status" value="1"/>
</dbReference>
<dbReference type="PROSITE" id="PS00211">
    <property type="entry name" value="ABC_TRANSPORTER_1"/>
    <property type="match status" value="1"/>
</dbReference>
<dbReference type="SUPFAM" id="SSF50331">
    <property type="entry name" value="MOP-like"/>
    <property type="match status" value="1"/>
</dbReference>
<keyword evidence="7" id="KW-0472">Membrane</keyword>
<dbReference type="InterPro" id="IPR017871">
    <property type="entry name" value="ABC_transporter-like_CS"/>
</dbReference>
<evidence type="ECO:0000256" key="7">
    <source>
        <dbReference type="ARBA" id="ARBA00023136"/>
    </source>
</evidence>
<dbReference type="InterPro" id="IPR003439">
    <property type="entry name" value="ABC_transporter-like_ATP-bd"/>
</dbReference>
<evidence type="ECO:0000256" key="1">
    <source>
        <dbReference type="ARBA" id="ARBA00005417"/>
    </source>
</evidence>
<evidence type="ECO:0000256" key="2">
    <source>
        <dbReference type="ARBA" id="ARBA00022448"/>
    </source>
</evidence>
<evidence type="ECO:0000313" key="9">
    <source>
        <dbReference type="EMBL" id="GGF75441.1"/>
    </source>
</evidence>
<gene>
    <name evidence="9" type="ORF">GCM10011402_30230</name>
</gene>
<dbReference type="PANTHER" id="PTHR43875:SF15">
    <property type="entry name" value="TREHALOSE IMPORT ATP-BINDING PROTEIN SUGC"/>
    <property type="match status" value="1"/>
</dbReference>
<keyword evidence="10" id="KW-1185">Reference proteome</keyword>
<evidence type="ECO:0000259" key="8">
    <source>
        <dbReference type="PROSITE" id="PS50893"/>
    </source>
</evidence>
<dbReference type="PROSITE" id="PS50893">
    <property type="entry name" value="ABC_TRANSPORTER_2"/>
    <property type="match status" value="1"/>
</dbReference>
<dbReference type="InterPro" id="IPR047641">
    <property type="entry name" value="ABC_transpr_MalK/UgpC-like"/>
</dbReference>
<comment type="caution">
    <text evidence="9">The sequence shown here is derived from an EMBL/GenBank/DDBJ whole genome shotgun (WGS) entry which is preliminary data.</text>
</comment>
<dbReference type="SUPFAM" id="SSF52540">
    <property type="entry name" value="P-loop containing nucleoside triphosphate hydrolases"/>
    <property type="match status" value="1"/>
</dbReference>
<dbReference type="Pfam" id="PF08402">
    <property type="entry name" value="TOBE_2"/>
    <property type="match status" value="1"/>
</dbReference>
<dbReference type="Pfam" id="PF00005">
    <property type="entry name" value="ABC_tran"/>
    <property type="match status" value="1"/>
</dbReference>
<keyword evidence="2" id="KW-0813">Transport</keyword>
<dbReference type="InterPro" id="IPR027417">
    <property type="entry name" value="P-loop_NTPase"/>
</dbReference>